<dbReference type="PROSITE" id="PS50157">
    <property type="entry name" value="ZINC_FINGER_C2H2_2"/>
    <property type="match status" value="1"/>
</dbReference>
<keyword evidence="1" id="KW-0175">Coiled coil</keyword>
<sequence>MSYLCEYCNHSYTTKNHLTRHQNTEKCQYIKRLLDKRDQLNNEKNNTIQKENELLKKENELLKIEDKENKTKIKILQDKYEDLRKIVEKAAIKSTTTVKKTYNHNNYLNYISSEPLKISELPKQLKYIVNCDTVMYDDDDFHDHIVDNILKDKDGKDKVLCTDINRKNFTYKDEKSGELISDPELERLREQLKKGTDIRQIRHELLEKLVSEYEENGCVGIDPYKRFYEIVQKLKFGSPFVDHVARKTYVKTKNAIEDTDNTENNYSNQLEYTEEEYKELCKEFGNQ</sequence>
<name>A0A6C0I5A6_9ZZZZ</name>
<feature type="coiled-coil region" evidence="1">
    <location>
        <begin position="30"/>
        <end position="93"/>
    </location>
</feature>
<protein>
    <recommendedName>
        <fullName evidence="2">C2H2-type domain-containing protein</fullName>
    </recommendedName>
</protein>
<organism evidence="3">
    <name type="scientific">viral metagenome</name>
    <dbReference type="NCBI Taxonomy" id="1070528"/>
    <lineage>
        <taxon>unclassified sequences</taxon>
        <taxon>metagenomes</taxon>
        <taxon>organismal metagenomes</taxon>
    </lineage>
</organism>
<evidence type="ECO:0000259" key="2">
    <source>
        <dbReference type="PROSITE" id="PS50157"/>
    </source>
</evidence>
<evidence type="ECO:0000256" key="1">
    <source>
        <dbReference type="SAM" id="Coils"/>
    </source>
</evidence>
<evidence type="ECO:0000313" key="3">
    <source>
        <dbReference type="EMBL" id="QHT88074.1"/>
    </source>
</evidence>
<dbReference type="AlphaFoldDB" id="A0A6C0I5A6"/>
<feature type="domain" description="C2H2-type" evidence="2">
    <location>
        <begin position="3"/>
        <end position="24"/>
    </location>
</feature>
<dbReference type="InterPro" id="IPR013087">
    <property type="entry name" value="Znf_C2H2_type"/>
</dbReference>
<proteinExistence type="predicted"/>
<reference evidence="3" key="1">
    <citation type="journal article" date="2020" name="Nature">
        <title>Giant virus diversity and host interactions through global metagenomics.</title>
        <authorList>
            <person name="Schulz F."/>
            <person name="Roux S."/>
            <person name="Paez-Espino D."/>
            <person name="Jungbluth S."/>
            <person name="Walsh D.A."/>
            <person name="Denef V.J."/>
            <person name="McMahon K.D."/>
            <person name="Konstantinidis K.T."/>
            <person name="Eloe-Fadrosh E.A."/>
            <person name="Kyrpides N.C."/>
            <person name="Woyke T."/>
        </authorList>
    </citation>
    <scope>NUCLEOTIDE SEQUENCE</scope>
    <source>
        <strain evidence="3">GVMAG-M-3300023184-24</strain>
    </source>
</reference>
<accession>A0A6C0I5A6</accession>
<dbReference type="EMBL" id="MN740108">
    <property type="protein sequence ID" value="QHT88074.1"/>
    <property type="molecule type" value="Genomic_DNA"/>
</dbReference>